<keyword evidence="3" id="KW-1185">Reference proteome</keyword>
<reference evidence="2 3" key="1">
    <citation type="submission" date="2019-10" db="EMBL/GenBank/DDBJ databases">
        <title>Draft Genome Sequence of Cytophagaceae sp. SJW1-29.</title>
        <authorList>
            <person name="Choi A."/>
        </authorList>
    </citation>
    <scope>NUCLEOTIDE SEQUENCE [LARGE SCALE GENOMIC DNA]</scope>
    <source>
        <strain evidence="2 3">SJW1-29</strain>
    </source>
</reference>
<evidence type="ECO:0000313" key="3">
    <source>
        <dbReference type="Proteomes" id="UP000479293"/>
    </source>
</evidence>
<dbReference type="AlphaFoldDB" id="A0A7C9F5K8"/>
<gene>
    <name evidence="2" type="ORF">GBK04_07710</name>
</gene>
<name>A0A7C9F5K8_9BACT</name>
<sequence>MKRIGFMLMLISLLGCSKESLSPEEKNIVGTWQLKEFCVGPGDGSCPQQLATTSATQTLEFRKDGSFIEKIPQPGQFQTPIVSSGEFRIEGEGRLYFKFDNAGTGNKENHWGYNLAGDRLTILPSICNEGCSYTYQRM</sequence>
<accession>A0A7C9F5K8</accession>
<proteinExistence type="predicted"/>
<dbReference type="InterPro" id="IPR024311">
    <property type="entry name" value="Lipocalin-like"/>
</dbReference>
<evidence type="ECO:0000313" key="2">
    <source>
        <dbReference type="EMBL" id="MPR33246.1"/>
    </source>
</evidence>
<dbReference type="Pfam" id="PF13648">
    <property type="entry name" value="Lipocalin_4"/>
    <property type="match status" value="1"/>
</dbReference>
<evidence type="ECO:0000259" key="1">
    <source>
        <dbReference type="Pfam" id="PF13648"/>
    </source>
</evidence>
<dbReference type="Proteomes" id="UP000479293">
    <property type="component" value="Unassembled WGS sequence"/>
</dbReference>
<dbReference type="RefSeq" id="WP_152758345.1">
    <property type="nucleotide sequence ID" value="NZ_WHLY01000002.1"/>
</dbReference>
<protein>
    <recommendedName>
        <fullName evidence="1">Lipocalin-like domain-containing protein</fullName>
    </recommendedName>
</protein>
<dbReference type="EMBL" id="WHLY01000002">
    <property type="protein sequence ID" value="MPR33246.1"/>
    <property type="molecule type" value="Genomic_DNA"/>
</dbReference>
<comment type="caution">
    <text evidence="2">The sequence shown here is derived from an EMBL/GenBank/DDBJ whole genome shotgun (WGS) entry which is preliminary data.</text>
</comment>
<organism evidence="2 3">
    <name type="scientific">Salmonirosea aquatica</name>
    <dbReference type="NCBI Taxonomy" id="2654236"/>
    <lineage>
        <taxon>Bacteria</taxon>
        <taxon>Pseudomonadati</taxon>
        <taxon>Bacteroidota</taxon>
        <taxon>Cytophagia</taxon>
        <taxon>Cytophagales</taxon>
        <taxon>Spirosomataceae</taxon>
        <taxon>Salmonirosea</taxon>
    </lineage>
</organism>
<dbReference type="PROSITE" id="PS51257">
    <property type="entry name" value="PROKAR_LIPOPROTEIN"/>
    <property type="match status" value="1"/>
</dbReference>
<feature type="domain" description="Lipocalin-like" evidence="1">
    <location>
        <begin position="28"/>
        <end position="121"/>
    </location>
</feature>